<proteinExistence type="predicted"/>
<name>A0ABQ7H8H0_DUNSA</name>
<feature type="non-terminal residue" evidence="2">
    <location>
        <position position="357"/>
    </location>
</feature>
<dbReference type="Proteomes" id="UP000815325">
    <property type="component" value="Unassembled WGS sequence"/>
</dbReference>
<evidence type="ECO:0000256" key="1">
    <source>
        <dbReference type="SAM" id="MobiDB-lite"/>
    </source>
</evidence>
<feature type="compositionally biased region" description="Low complexity" evidence="1">
    <location>
        <begin position="65"/>
        <end position="82"/>
    </location>
</feature>
<protein>
    <submittedName>
        <fullName evidence="2">Uncharacterized protein</fullName>
    </submittedName>
</protein>
<evidence type="ECO:0000313" key="2">
    <source>
        <dbReference type="EMBL" id="KAF5843147.1"/>
    </source>
</evidence>
<organism evidence="2 3">
    <name type="scientific">Dunaliella salina</name>
    <name type="common">Green alga</name>
    <name type="synonym">Protococcus salinus</name>
    <dbReference type="NCBI Taxonomy" id="3046"/>
    <lineage>
        <taxon>Eukaryota</taxon>
        <taxon>Viridiplantae</taxon>
        <taxon>Chlorophyta</taxon>
        <taxon>core chlorophytes</taxon>
        <taxon>Chlorophyceae</taxon>
        <taxon>CS clade</taxon>
        <taxon>Chlamydomonadales</taxon>
        <taxon>Dunaliellaceae</taxon>
        <taxon>Dunaliella</taxon>
    </lineage>
</organism>
<sequence>MYTVSSMRRVRLIQKLLNQQLINRPCGSQQLTCASGLRAHSVGDSGLPAASEPGFCFHNQGESSQHQQTLQRQQQQQQQRQHVYGQSSGDTSSIDAQLPAPSSIVLAPPAWSTASQTQNDHEPPSSNGTSGNSSSSSNIRLQRLQHSSLGGSPVLRVVGVGALNRLASRSHCNSLDPLPSSIQWLRHRHKSGSVHGMQTFSSSSSSSTSSSSCSSSSSSDCDMNLEPLAKHNAFPFGTANSSVPQSKLFPGELSTLDDGSCCGSVSTEGSSLPTSTLDLGDLAAASAAEPHTVLSIFRKKETSRPEGCFRVRANGHQAYTNTCTSARISSLLFCRLFLVKLTRNFRRNTQRRPTIPF</sequence>
<evidence type="ECO:0000313" key="3">
    <source>
        <dbReference type="Proteomes" id="UP000815325"/>
    </source>
</evidence>
<feature type="region of interest" description="Disordered" evidence="1">
    <location>
        <begin position="110"/>
        <end position="139"/>
    </location>
</feature>
<feature type="compositionally biased region" description="Low complexity" evidence="1">
    <location>
        <begin position="125"/>
        <end position="138"/>
    </location>
</feature>
<gene>
    <name evidence="2" type="ORF">DUNSADRAFT_1574</name>
</gene>
<feature type="region of interest" description="Disordered" evidence="1">
    <location>
        <begin position="50"/>
        <end position="96"/>
    </location>
</feature>
<reference evidence="2" key="1">
    <citation type="submission" date="2017-08" db="EMBL/GenBank/DDBJ databases">
        <authorList>
            <person name="Polle J.E."/>
            <person name="Barry K."/>
            <person name="Cushman J."/>
            <person name="Schmutz J."/>
            <person name="Tran D."/>
            <person name="Hathwaick L.T."/>
            <person name="Yim W.C."/>
            <person name="Jenkins J."/>
            <person name="Mckie-Krisberg Z.M."/>
            <person name="Prochnik S."/>
            <person name="Lindquist E."/>
            <person name="Dockter R.B."/>
            <person name="Adam C."/>
            <person name="Molina H."/>
            <person name="Bunkerborg J."/>
            <person name="Jin E."/>
            <person name="Buchheim M."/>
            <person name="Magnuson J."/>
        </authorList>
    </citation>
    <scope>NUCLEOTIDE SEQUENCE</scope>
    <source>
        <strain evidence="2">CCAP 19/18</strain>
    </source>
</reference>
<accession>A0ABQ7H8H0</accession>
<feature type="compositionally biased region" description="Polar residues" evidence="1">
    <location>
        <begin position="84"/>
        <end position="95"/>
    </location>
</feature>
<comment type="caution">
    <text evidence="2">The sequence shown here is derived from an EMBL/GenBank/DDBJ whole genome shotgun (WGS) entry which is preliminary data.</text>
</comment>
<feature type="region of interest" description="Disordered" evidence="1">
    <location>
        <begin position="194"/>
        <end position="213"/>
    </location>
</feature>
<feature type="compositionally biased region" description="Low complexity" evidence="1">
    <location>
        <begin position="201"/>
        <end position="213"/>
    </location>
</feature>
<dbReference type="EMBL" id="MU069447">
    <property type="protein sequence ID" value="KAF5843147.1"/>
    <property type="molecule type" value="Genomic_DNA"/>
</dbReference>
<keyword evidence="3" id="KW-1185">Reference proteome</keyword>